<protein>
    <submittedName>
        <fullName evidence="2">Uncharacterized protein</fullName>
    </submittedName>
</protein>
<evidence type="ECO:0000256" key="1">
    <source>
        <dbReference type="SAM" id="Phobius"/>
    </source>
</evidence>
<dbReference type="EMBL" id="FN655539">
    <property type="protein sequence ID" value="CBY39457.1"/>
    <property type="molecule type" value="Genomic_DNA"/>
</dbReference>
<organism evidence="2">
    <name type="scientific">Oikopleura dioica</name>
    <name type="common">Tunicate</name>
    <dbReference type="NCBI Taxonomy" id="34765"/>
    <lineage>
        <taxon>Eukaryota</taxon>
        <taxon>Metazoa</taxon>
        <taxon>Chordata</taxon>
        <taxon>Tunicata</taxon>
        <taxon>Appendicularia</taxon>
        <taxon>Copelata</taxon>
        <taxon>Oikopleuridae</taxon>
        <taxon>Oikopleura</taxon>
    </lineage>
</organism>
<gene>
    <name evidence="2" type="ORF">GSOID_T00020024001</name>
</gene>
<sequence length="148" mass="16924">MSAFNTHIKLRIAYFYKSGILFLTLERICWDRSHFRPFIACIPILTLYNHLRPILDNSVHFVNMRRSVKFLLGFLSFATVFSVIFFPAYFVPKNKTTTTTMAPTTTPEGSGGSGEGSGFTDLFEEDTALFIPPSYRSLRTDGLFEMHF</sequence>
<name>E4YVH2_OIKDI</name>
<evidence type="ECO:0000313" key="2">
    <source>
        <dbReference type="EMBL" id="CBY39457.1"/>
    </source>
</evidence>
<keyword evidence="1" id="KW-0812">Transmembrane</keyword>
<feature type="transmembrane region" description="Helical" evidence="1">
    <location>
        <begin position="70"/>
        <end position="91"/>
    </location>
</feature>
<dbReference type="Proteomes" id="UP000011014">
    <property type="component" value="Unassembled WGS sequence"/>
</dbReference>
<keyword evidence="1" id="KW-1133">Transmembrane helix</keyword>
<dbReference type="AlphaFoldDB" id="E4YVH2"/>
<accession>E4YVH2</accession>
<reference evidence="2" key="1">
    <citation type="journal article" date="2010" name="Science">
        <title>Plasticity of animal genome architecture unmasked by rapid evolution of a pelagic tunicate.</title>
        <authorList>
            <person name="Denoeud F."/>
            <person name="Henriet S."/>
            <person name="Mungpakdee S."/>
            <person name="Aury J.M."/>
            <person name="Da Silva C."/>
            <person name="Brinkmann H."/>
            <person name="Mikhaleva J."/>
            <person name="Olsen L.C."/>
            <person name="Jubin C."/>
            <person name="Canestro C."/>
            <person name="Bouquet J.M."/>
            <person name="Danks G."/>
            <person name="Poulain J."/>
            <person name="Campsteijn C."/>
            <person name="Adamski M."/>
            <person name="Cross I."/>
            <person name="Yadetie F."/>
            <person name="Muffato M."/>
            <person name="Louis A."/>
            <person name="Butcher S."/>
            <person name="Tsagkogeorga G."/>
            <person name="Konrad A."/>
            <person name="Singh S."/>
            <person name="Jensen M.F."/>
            <person name="Cong E.H."/>
            <person name="Eikeseth-Otteraa H."/>
            <person name="Noel B."/>
            <person name="Anthouard V."/>
            <person name="Porcel B.M."/>
            <person name="Kachouri-Lafond R."/>
            <person name="Nishino A."/>
            <person name="Ugolini M."/>
            <person name="Chourrout P."/>
            <person name="Nishida H."/>
            <person name="Aasland R."/>
            <person name="Huzurbazar S."/>
            <person name="Westhof E."/>
            <person name="Delsuc F."/>
            <person name="Lehrach H."/>
            <person name="Reinhardt R."/>
            <person name="Weissenbach J."/>
            <person name="Roy S.W."/>
            <person name="Artiguenave F."/>
            <person name="Postlethwait J.H."/>
            <person name="Manak J.R."/>
            <person name="Thompson E.M."/>
            <person name="Jaillon O."/>
            <person name="Du Pasquier L."/>
            <person name="Boudinot P."/>
            <person name="Liberles D.A."/>
            <person name="Volff J.N."/>
            <person name="Philippe H."/>
            <person name="Lenhard B."/>
            <person name="Roest Crollius H."/>
            <person name="Wincker P."/>
            <person name="Chourrout D."/>
        </authorList>
    </citation>
    <scope>NUCLEOTIDE SEQUENCE [LARGE SCALE GENOMIC DNA]</scope>
</reference>
<proteinExistence type="predicted"/>
<keyword evidence="1" id="KW-0472">Membrane</keyword>